<evidence type="ECO:0000256" key="2">
    <source>
        <dbReference type="ARBA" id="ARBA00022692"/>
    </source>
</evidence>
<evidence type="ECO:0000313" key="7">
    <source>
        <dbReference type="Proteomes" id="UP000825179"/>
    </source>
</evidence>
<keyword evidence="3 5" id="KW-1133">Transmembrane helix</keyword>
<accession>A0A8X8ICK9</accession>
<dbReference type="PANTHER" id="PTHR35529:SF1">
    <property type="entry name" value="MANGANESE EFFLUX PUMP MNTP-RELATED"/>
    <property type="match status" value="1"/>
</dbReference>
<dbReference type="PANTHER" id="PTHR35529">
    <property type="entry name" value="MANGANESE EFFLUX PUMP MNTP-RELATED"/>
    <property type="match status" value="1"/>
</dbReference>
<keyword evidence="7" id="KW-1185">Reference proteome</keyword>
<dbReference type="RefSeq" id="WP_042686093.1">
    <property type="nucleotide sequence ID" value="NZ_AFCE01000162.1"/>
</dbReference>
<feature type="transmembrane region" description="Helical" evidence="5">
    <location>
        <begin position="153"/>
        <end position="170"/>
    </location>
</feature>
<keyword evidence="1" id="KW-1003">Cell membrane</keyword>
<keyword evidence="4 5" id="KW-0472">Membrane</keyword>
<organism evidence="6 7">
    <name type="scientific">Caldalkalibacillus thermarum (strain TA2.A1)</name>
    <dbReference type="NCBI Taxonomy" id="986075"/>
    <lineage>
        <taxon>Bacteria</taxon>
        <taxon>Bacillati</taxon>
        <taxon>Bacillota</taxon>
        <taxon>Bacilli</taxon>
        <taxon>Bacillales</taxon>
        <taxon>Bacillaceae</taxon>
        <taxon>Caldalkalibacillus</taxon>
    </lineage>
</organism>
<protein>
    <submittedName>
        <fullName evidence="6">Manganese efflux pump MntP family protein</fullName>
    </submittedName>
</protein>
<reference evidence="6 7" key="1">
    <citation type="journal article" date="2020" name="Extremophiles">
        <title>Genomic analysis of Caldalkalibacillus thermarum TA2.A1 reveals aerobic alkaliphilic metabolism and evolutionary hallmarks linking alkaliphilic bacteria and plant life.</title>
        <authorList>
            <person name="de Jong S.I."/>
            <person name="van den Broek M.A."/>
            <person name="Merkel A.Y."/>
            <person name="de la Torre Cortes P."/>
            <person name="Kalamorz F."/>
            <person name="Cook G.M."/>
            <person name="van Loosdrecht M.C.M."/>
            <person name="McMillan D.G.G."/>
        </authorList>
    </citation>
    <scope>NUCLEOTIDE SEQUENCE [LARGE SCALE GENOMIC DNA]</scope>
    <source>
        <strain evidence="6 7">TA2.A1</strain>
    </source>
</reference>
<dbReference type="KEGG" id="cthu:HUR95_01810"/>
<feature type="transmembrane region" description="Helical" evidence="5">
    <location>
        <begin position="54"/>
        <end position="76"/>
    </location>
</feature>
<proteinExistence type="predicted"/>
<evidence type="ECO:0000256" key="1">
    <source>
        <dbReference type="ARBA" id="ARBA00022475"/>
    </source>
</evidence>
<evidence type="ECO:0000256" key="3">
    <source>
        <dbReference type="ARBA" id="ARBA00022989"/>
    </source>
</evidence>
<evidence type="ECO:0000256" key="5">
    <source>
        <dbReference type="SAM" id="Phobius"/>
    </source>
</evidence>
<evidence type="ECO:0000313" key="6">
    <source>
        <dbReference type="EMBL" id="QZT35246.1"/>
    </source>
</evidence>
<gene>
    <name evidence="6" type="ORF">HUR95_01810</name>
</gene>
<feature type="transmembrane region" description="Helical" evidence="5">
    <location>
        <begin position="88"/>
        <end position="110"/>
    </location>
</feature>
<dbReference type="EMBL" id="CP082237">
    <property type="protein sequence ID" value="QZT35246.1"/>
    <property type="molecule type" value="Genomic_DNA"/>
</dbReference>
<dbReference type="InterPro" id="IPR003810">
    <property type="entry name" value="Mntp/YtaF"/>
</dbReference>
<name>A0A8X8ICK9_CALTT</name>
<keyword evidence="2 5" id="KW-0812">Transmembrane</keyword>
<feature type="transmembrane region" description="Helical" evidence="5">
    <location>
        <begin position="122"/>
        <end position="141"/>
    </location>
</feature>
<dbReference type="Proteomes" id="UP000825179">
    <property type="component" value="Chromosome"/>
</dbReference>
<evidence type="ECO:0000256" key="4">
    <source>
        <dbReference type="ARBA" id="ARBA00023136"/>
    </source>
</evidence>
<dbReference type="Pfam" id="PF02659">
    <property type="entry name" value="Mntp"/>
    <property type="match status" value="1"/>
</dbReference>
<dbReference type="OrthoDB" id="1679700at2"/>
<dbReference type="AlphaFoldDB" id="A0A8X8ICK9"/>
<feature type="transmembrane region" description="Helical" evidence="5">
    <location>
        <begin position="26"/>
        <end position="48"/>
    </location>
</feature>
<sequence>MAVALGLDAFSMCLGIGMMRLGFRQMAAIGLCNGLFHILMPLTGIILGQVIGDVVGHLALSIGGILLILFGIHMVYSSLFSAAAPSQWLNTTGVGLLLCSISVSMDSFSVGLSLGLFSVNTWLAIVLFGVSGLVLTVLGLILGRYVGDWIGQYSEAVGGVILFTIGLKFLF</sequence>